<protein>
    <submittedName>
        <fullName evidence="1">Uncharacterized protein</fullName>
    </submittedName>
</protein>
<organism evidence="1 2">
    <name type="scientific">Elysia marginata</name>
    <dbReference type="NCBI Taxonomy" id="1093978"/>
    <lineage>
        <taxon>Eukaryota</taxon>
        <taxon>Metazoa</taxon>
        <taxon>Spiralia</taxon>
        <taxon>Lophotrochozoa</taxon>
        <taxon>Mollusca</taxon>
        <taxon>Gastropoda</taxon>
        <taxon>Heterobranchia</taxon>
        <taxon>Euthyneura</taxon>
        <taxon>Panpulmonata</taxon>
        <taxon>Sacoglossa</taxon>
        <taxon>Placobranchoidea</taxon>
        <taxon>Plakobranchidae</taxon>
        <taxon>Elysia</taxon>
    </lineage>
</organism>
<accession>A0AAV4IKK4</accession>
<evidence type="ECO:0000313" key="1">
    <source>
        <dbReference type="EMBL" id="GFS09742.1"/>
    </source>
</evidence>
<sequence length="115" mass="13539">MNETNFFKKAISEDLMTNWFSLVSSRSRARMPFKPIIAPKCYATSEDLMNNLFSLLLPENRSRMPFKPIIAPKCYATSEDLRITGYLCFLQKPLQNAFQTNHSSQMLRYKRRFDE</sequence>
<dbReference type="EMBL" id="BMAT01002599">
    <property type="protein sequence ID" value="GFS09742.1"/>
    <property type="molecule type" value="Genomic_DNA"/>
</dbReference>
<dbReference type="AlphaFoldDB" id="A0AAV4IKK4"/>
<reference evidence="1 2" key="1">
    <citation type="journal article" date="2021" name="Elife">
        <title>Chloroplast acquisition without the gene transfer in kleptoplastic sea slugs, Plakobranchus ocellatus.</title>
        <authorList>
            <person name="Maeda T."/>
            <person name="Takahashi S."/>
            <person name="Yoshida T."/>
            <person name="Shimamura S."/>
            <person name="Takaki Y."/>
            <person name="Nagai Y."/>
            <person name="Toyoda A."/>
            <person name="Suzuki Y."/>
            <person name="Arimoto A."/>
            <person name="Ishii H."/>
            <person name="Satoh N."/>
            <person name="Nishiyama T."/>
            <person name="Hasebe M."/>
            <person name="Maruyama T."/>
            <person name="Minagawa J."/>
            <person name="Obokata J."/>
            <person name="Shigenobu S."/>
        </authorList>
    </citation>
    <scope>NUCLEOTIDE SEQUENCE [LARGE SCALE GENOMIC DNA]</scope>
</reference>
<evidence type="ECO:0000313" key="2">
    <source>
        <dbReference type="Proteomes" id="UP000762676"/>
    </source>
</evidence>
<name>A0AAV4IKK4_9GAST</name>
<gene>
    <name evidence="1" type="ORF">ElyMa_001305100</name>
</gene>
<dbReference type="Proteomes" id="UP000762676">
    <property type="component" value="Unassembled WGS sequence"/>
</dbReference>
<keyword evidence="2" id="KW-1185">Reference proteome</keyword>
<proteinExistence type="predicted"/>
<comment type="caution">
    <text evidence="1">The sequence shown here is derived from an EMBL/GenBank/DDBJ whole genome shotgun (WGS) entry which is preliminary data.</text>
</comment>